<evidence type="ECO:0000313" key="2">
    <source>
        <dbReference type="EMBL" id="MBB3927827.1"/>
    </source>
</evidence>
<feature type="region of interest" description="Disordered" evidence="1">
    <location>
        <begin position="47"/>
        <end position="72"/>
    </location>
</feature>
<protein>
    <submittedName>
        <fullName evidence="2">Phage gpG-like protein</fullName>
    </submittedName>
</protein>
<evidence type="ECO:0000313" key="3">
    <source>
        <dbReference type="Proteomes" id="UP000571950"/>
    </source>
</evidence>
<sequence length="175" mass="18452">MKIAGMKAHKARLKRIRGPQMIREVGKAIKTASEIMEKAAQISITTGSTAAKGQHRPSAPGTPPNNDLGGLADSIESVMTGPLAAEVSANARYAAIQEFGGTVNNPGGQPYFIKNGEFIPVSKSSPHAGRLPKTKPHQITLPERPYMRPAAQKTRPKAQKLVAAAVKKVANGGTL</sequence>
<comment type="caution">
    <text evidence="2">The sequence shown here is derived from an EMBL/GenBank/DDBJ whole genome shotgun (WGS) entry which is preliminary data.</text>
</comment>
<proteinExistence type="predicted"/>
<dbReference type="RefSeq" id="WP_188073289.1">
    <property type="nucleotide sequence ID" value="NZ_JACIDT010000015.1"/>
</dbReference>
<evidence type="ECO:0000256" key="1">
    <source>
        <dbReference type="SAM" id="MobiDB-lite"/>
    </source>
</evidence>
<reference evidence="2 3" key="1">
    <citation type="submission" date="2020-08" db="EMBL/GenBank/DDBJ databases">
        <title>Genomic Encyclopedia of Type Strains, Phase IV (KMG-IV): sequencing the most valuable type-strain genomes for metagenomic binning, comparative biology and taxonomic classification.</title>
        <authorList>
            <person name="Goeker M."/>
        </authorList>
    </citation>
    <scope>NUCLEOTIDE SEQUENCE [LARGE SCALE GENOMIC DNA]</scope>
    <source>
        <strain evidence="2 3">DSM 26189</strain>
    </source>
</reference>
<accession>A0A7W6BMG3</accession>
<organism evidence="2 3">
    <name type="scientific">Sphingobium jiangsuense</name>
    <dbReference type="NCBI Taxonomy" id="870476"/>
    <lineage>
        <taxon>Bacteria</taxon>
        <taxon>Pseudomonadati</taxon>
        <taxon>Pseudomonadota</taxon>
        <taxon>Alphaproteobacteria</taxon>
        <taxon>Sphingomonadales</taxon>
        <taxon>Sphingomonadaceae</taxon>
        <taxon>Sphingobium</taxon>
    </lineage>
</organism>
<dbReference type="EMBL" id="JACIDT010000015">
    <property type="protein sequence ID" value="MBB3927827.1"/>
    <property type="molecule type" value="Genomic_DNA"/>
</dbReference>
<name>A0A7W6BMG3_9SPHN</name>
<dbReference type="Proteomes" id="UP000571950">
    <property type="component" value="Unassembled WGS sequence"/>
</dbReference>
<dbReference type="AlphaFoldDB" id="A0A7W6BMG3"/>
<gene>
    <name evidence="2" type="ORF">GGR43_003564</name>
</gene>
<keyword evidence="3" id="KW-1185">Reference proteome</keyword>